<dbReference type="GO" id="GO:0007234">
    <property type="term" value="P:osmosensory signaling via phosphorelay pathway"/>
    <property type="evidence" value="ECO:0007669"/>
    <property type="project" value="TreeGrafter"/>
</dbReference>
<keyword evidence="10 11" id="KW-0472">Membrane</keyword>
<dbReference type="CDD" id="cd00075">
    <property type="entry name" value="HATPase"/>
    <property type="match status" value="1"/>
</dbReference>
<comment type="subcellular location">
    <subcellularLocation>
        <location evidence="2">Cell membrane</location>
        <topology evidence="2">Multi-pass membrane protein</topology>
    </subcellularLocation>
</comment>
<dbReference type="InterPro" id="IPR050351">
    <property type="entry name" value="BphY/WalK/GraS-like"/>
</dbReference>
<dbReference type="OrthoDB" id="368131at2"/>
<reference evidence="13 14" key="1">
    <citation type="journal article" date="2013" name="Genome Announc.">
        <title>Genome Sequence of Staphylococcus massiliensis Strain S46, Isolated from the Surface of Healthy Human Skin.</title>
        <authorList>
            <person name="Srivastav R."/>
            <person name="Singh A."/>
            <person name="Jangir P.K."/>
            <person name="Kumari C."/>
            <person name="Muduli S."/>
            <person name="Sharma R."/>
        </authorList>
    </citation>
    <scope>NUCLEOTIDE SEQUENCE [LARGE SCALE GENOMIC DNA]</scope>
    <source>
        <strain evidence="13 14">S46</strain>
    </source>
</reference>
<organism evidence="13 14">
    <name type="scientific">Staphylococcus massiliensis S46</name>
    <dbReference type="NCBI Taxonomy" id="1229783"/>
    <lineage>
        <taxon>Bacteria</taxon>
        <taxon>Bacillati</taxon>
        <taxon>Bacillota</taxon>
        <taxon>Bacilli</taxon>
        <taxon>Bacillales</taxon>
        <taxon>Staphylococcaceae</taxon>
        <taxon>Staphylococcus</taxon>
    </lineage>
</organism>
<dbReference type="SUPFAM" id="SSF55874">
    <property type="entry name" value="ATPase domain of HSP90 chaperone/DNA topoisomerase II/histidine kinase"/>
    <property type="match status" value="1"/>
</dbReference>
<dbReference type="AlphaFoldDB" id="K9B5C4"/>
<keyword evidence="6" id="KW-0547">Nucleotide-binding</keyword>
<sequence length="495" mass="58307">MNKRLTWTFIKYLALFFITTVILSVVVFFILLFQIVYSQSDNIEIIDEMYFEFNVDKKDGAYQISKDFKDNLREENLEFYLINDKGKELYPKKGRQLKERIATRYHSTRIMPWKKNVNGVIISKKAKPVKVKNLRELDTTRIIKSLYIRSYNPEKIYLENNKIKFHSNELYTPFEFKDNSTGPISSNKPNEMKAYKIMILTLVGALVINILLASLIAFLISLKLSKPLKYYLAWIENLSEGKLYKPGNKTISRRSKKLYRELDYSITELNQKLVQDSMYRSQINYYKQKWLGQMSHDLKSPLTSIYGYAKILTVKPEMLPQYNDLIIKKAEYMNGLIESLNENFKSETSQMAKHKEKFSIEETINRITTTIQYDQIEVVNHTSDMHFYGNQLYIERMLMNLIENSIEHNIKHPYIKIELFEMEHGIQLHYYDDGKGIKDFELASTENKTTKVNHENHGLGFSVILDAVKFHDGHFENIETERGVHFKITLKSAIE</sequence>
<dbReference type="PROSITE" id="PS50109">
    <property type="entry name" value="HIS_KIN"/>
    <property type="match status" value="1"/>
</dbReference>
<dbReference type="InterPro" id="IPR003594">
    <property type="entry name" value="HATPase_dom"/>
</dbReference>
<dbReference type="EMBL" id="AMSQ01000003">
    <property type="protein sequence ID" value="EKU50027.1"/>
    <property type="molecule type" value="Genomic_DNA"/>
</dbReference>
<dbReference type="RefSeq" id="WP_009382211.1">
    <property type="nucleotide sequence ID" value="NZ_AMSQ01000003.1"/>
</dbReference>
<dbReference type="PANTHER" id="PTHR42878:SF7">
    <property type="entry name" value="SENSOR HISTIDINE KINASE GLRK"/>
    <property type="match status" value="1"/>
</dbReference>
<evidence type="ECO:0000256" key="2">
    <source>
        <dbReference type="ARBA" id="ARBA00004651"/>
    </source>
</evidence>
<evidence type="ECO:0000256" key="11">
    <source>
        <dbReference type="SAM" id="Phobius"/>
    </source>
</evidence>
<evidence type="ECO:0000256" key="10">
    <source>
        <dbReference type="ARBA" id="ARBA00023136"/>
    </source>
</evidence>
<keyword evidence="14" id="KW-1185">Reference proteome</keyword>
<keyword evidence="5" id="KW-0808">Transferase</keyword>
<dbReference type="InterPro" id="IPR036890">
    <property type="entry name" value="HATPase_C_sf"/>
</dbReference>
<evidence type="ECO:0000256" key="3">
    <source>
        <dbReference type="ARBA" id="ARBA00012438"/>
    </source>
</evidence>
<keyword evidence="11" id="KW-1133">Transmembrane helix</keyword>
<feature type="domain" description="Histidine kinase" evidence="12">
    <location>
        <begin position="293"/>
        <end position="494"/>
    </location>
</feature>
<comment type="catalytic activity">
    <reaction evidence="1">
        <text>ATP + protein L-histidine = ADP + protein N-phospho-L-histidine.</text>
        <dbReference type="EC" id="2.7.13.3"/>
    </reaction>
</comment>
<evidence type="ECO:0000256" key="6">
    <source>
        <dbReference type="ARBA" id="ARBA00022741"/>
    </source>
</evidence>
<feature type="transmembrane region" description="Helical" evidence="11">
    <location>
        <begin position="12"/>
        <end position="37"/>
    </location>
</feature>
<name>K9B5C4_9STAP</name>
<evidence type="ECO:0000256" key="4">
    <source>
        <dbReference type="ARBA" id="ARBA00022475"/>
    </source>
</evidence>
<dbReference type="STRING" id="1229783.C273_02123"/>
<dbReference type="SMART" id="SM00388">
    <property type="entry name" value="HisKA"/>
    <property type="match status" value="1"/>
</dbReference>
<dbReference type="InterPro" id="IPR005467">
    <property type="entry name" value="His_kinase_dom"/>
</dbReference>
<gene>
    <name evidence="13" type="ORF">C273_02123</name>
</gene>
<dbReference type="GO" id="GO:0016020">
    <property type="term" value="C:membrane"/>
    <property type="evidence" value="ECO:0007669"/>
    <property type="project" value="UniProtKB-SubCell"/>
</dbReference>
<evidence type="ECO:0000256" key="7">
    <source>
        <dbReference type="ARBA" id="ARBA00022777"/>
    </source>
</evidence>
<keyword evidence="9" id="KW-0902">Two-component regulatory system</keyword>
<evidence type="ECO:0000256" key="9">
    <source>
        <dbReference type="ARBA" id="ARBA00023012"/>
    </source>
</evidence>
<dbReference type="Gene3D" id="1.10.287.130">
    <property type="match status" value="1"/>
</dbReference>
<dbReference type="EC" id="2.7.13.3" evidence="3"/>
<dbReference type="GO" id="GO:0000155">
    <property type="term" value="F:phosphorelay sensor kinase activity"/>
    <property type="evidence" value="ECO:0007669"/>
    <property type="project" value="InterPro"/>
</dbReference>
<dbReference type="PATRIC" id="fig|1229783.3.peg.429"/>
<dbReference type="PANTHER" id="PTHR42878">
    <property type="entry name" value="TWO-COMPONENT HISTIDINE KINASE"/>
    <property type="match status" value="1"/>
</dbReference>
<dbReference type="eggNOG" id="COG2205">
    <property type="taxonomic scope" value="Bacteria"/>
</dbReference>
<dbReference type="SMART" id="SM00387">
    <property type="entry name" value="HATPase_c"/>
    <property type="match status" value="1"/>
</dbReference>
<evidence type="ECO:0000259" key="12">
    <source>
        <dbReference type="PROSITE" id="PS50109"/>
    </source>
</evidence>
<keyword evidence="8" id="KW-0067">ATP-binding</keyword>
<dbReference type="Gene3D" id="3.30.565.10">
    <property type="entry name" value="Histidine kinase-like ATPase, C-terminal domain"/>
    <property type="match status" value="1"/>
</dbReference>
<comment type="caution">
    <text evidence="13">The sequence shown here is derived from an EMBL/GenBank/DDBJ whole genome shotgun (WGS) entry which is preliminary data.</text>
</comment>
<dbReference type="Pfam" id="PF02518">
    <property type="entry name" value="HATPase_c"/>
    <property type="match status" value="1"/>
</dbReference>
<dbReference type="Pfam" id="PF00512">
    <property type="entry name" value="HisKA"/>
    <property type="match status" value="1"/>
</dbReference>
<keyword evidence="4" id="KW-1003">Cell membrane</keyword>
<evidence type="ECO:0000256" key="5">
    <source>
        <dbReference type="ARBA" id="ARBA00022679"/>
    </source>
</evidence>
<keyword evidence="7" id="KW-0418">Kinase</keyword>
<dbReference type="GO" id="GO:0005524">
    <property type="term" value="F:ATP binding"/>
    <property type="evidence" value="ECO:0007669"/>
    <property type="project" value="UniProtKB-KW"/>
</dbReference>
<proteinExistence type="predicted"/>
<dbReference type="GO" id="GO:0030295">
    <property type="term" value="F:protein kinase activator activity"/>
    <property type="evidence" value="ECO:0007669"/>
    <property type="project" value="TreeGrafter"/>
</dbReference>
<dbReference type="InterPro" id="IPR003661">
    <property type="entry name" value="HisK_dim/P_dom"/>
</dbReference>
<dbReference type="CDD" id="cd00082">
    <property type="entry name" value="HisKA"/>
    <property type="match status" value="1"/>
</dbReference>
<dbReference type="Proteomes" id="UP000009885">
    <property type="component" value="Unassembled WGS sequence"/>
</dbReference>
<evidence type="ECO:0000256" key="8">
    <source>
        <dbReference type="ARBA" id="ARBA00022840"/>
    </source>
</evidence>
<accession>K9B5C4</accession>
<keyword evidence="11" id="KW-0812">Transmembrane</keyword>
<dbReference type="InterPro" id="IPR036097">
    <property type="entry name" value="HisK_dim/P_sf"/>
</dbReference>
<feature type="transmembrane region" description="Helical" evidence="11">
    <location>
        <begin position="197"/>
        <end position="220"/>
    </location>
</feature>
<evidence type="ECO:0000313" key="14">
    <source>
        <dbReference type="Proteomes" id="UP000009885"/>
    </source>
</evidence>
<protein>
    <recommendedName>
        <fullName evidence="3">histidine kinase</fullName>
        <ecNumber evidence="3">2.7.13.3</ecNumber>
    </recommendedName>
</protein>
<dbReference type="GO" id="GO:0000156">
    <property type="term" value="F:phosphorelay response regulator activity"/>
    <property type="evidence" value="ECO:0007669"/>
    <property type="project" value="TreeGrafter"/>
</dbReference>
<evidence type="ECO:0000256" key="1">
    <source>
        <dbReference type="ARBA" id="ARBA00000085"/>
    </source>
</evidence>
<evidence type="ECO:0000313" key="13">
    <source>
        <dbReference type="EMBL" id="EKU50027.1"/>
    </source>
</evidence>
<dbReference type="SUPFAM" id="SSF47384">
    <property type="entry name" value="Homodimeric domain of signal transducing histidine kinase"/>
    <property type="match status" value="1"/>
</dbReference>